<accession>A0A0K0E3U6</accession>
<dbReference type="STRING" id="6248.A0A0K0E3U6"/>
<feature type="domain" description="Torsin-1A C-terminal" evidence="3">
    <location>
        <begin position="273"/>
        <end position="331"/>
    </location>
</feature>
<comment type="similarity">
    <text evidence="1">Belongs to the ClpA/ClpB family. Torsin subfamily.</text>
</comment>
<dbReference type="AlphaFoldDB" id="A0A0K0E3U6"/>
<evidence type="ECO:0000313" key="5">
    <source>
        <dbReference type="WBParaSite" id="SSTP_0000416600.1"/>
    </source>
</evidence>
<dbReference type="WBParaSite" id="TCONS_00008372.p1">
    <property type="protein sequence ID" value="TCONS_00008372.p1"/>
    <property type="gene ID" value="XLOC_006322"/>
</dbReference>
<evidence type="ECO:0000313" key="6">
    <source>
        <dbReference type="WBParaSite" id="TCONS_00008372.p1"/>
    </source>
</evidence>
<dbReference type="InterPro" id="IPR049337">
    <property type="entry name" value="TOR1A_C"/>
</dbReference>
<dbReference type="WBParaSite" id="SSTP_0000416600.1">
    <property type="protein sequence ID" value="SSTP_0000416600.1"/>
    <property type="gene ID" value="SSTP_0000416600"/>
</dbReference>
<dbReference type="GO" id="GO:0071218">
    <property type="term" value="P:cellular response to misfolded protein"/>
    <property type="evidence" value="ECO:0007669"/>
    <property type="project" value="TreeGrafter"/>
</dbReference>
<dbReference type="Proteomes" id="UP000035681">
    <property type="component" value="Unplaced"/>
</dbReference>
<keyword evidence="2" id="KW-1133">Transmembrane helix</keyword>
<dbReference type="GO" id="GO:0012505">
    <property type="term" value="C:endomembrane system"/>
    <property type="evidence" value="ECO:0007669"/>
    <property type="project" value="UniProtKB-ARBA"/>
</dbReference>
<dbReference type="SUPFAM" id="SSF52540">
    <property type="entry name" value="P-loop containing nucleoside triphosphate hydrolases"/>
    <property type="match status" value="1"/>
</dbReference>
<name>A0A0K0E3U6_STRER</name>
<evidence type="ECO:0000313" key="4">
    <source>
        <dbReference type="Proteomes" id="UP000035681"/>
    </source>
</evidence>
<keyword evidence="4" id="KW-1185">Reference proteome</keyword>
<sequence length="346" mass="39843">MFLSYTVILLLYLFPVIYGELISIIVGTGIAVGLGSFLFYNQCKVLECCEAPWIQIRHKELSNALRKRLYGQHIAITSIENLVSGHLRRIKEGKSKKSLVMSFHGWPGIGKTYTSTIIAEHLFEKGFSSKYVKRYFGSKDFPLPNRVNEYRENIQRWIAGNLSDCTKTLFIFDEVDKMSPKILDAISLYGQEDVRINGKPANEAIYIFISNAGGDAIANKVREFYMKKGFREDLKLEDFENIVKGIAVNKGGLEESDMIFRGIVDVFVPFLPLEKKHVEECIETIFNERGYNNVEHNREIKEYLLKHITFTPKNDPLFSTNGCRLIEHKINLISEKYYRKPEVDEV</sequence>
<proteinExistence type="inferred from homology"/>
<dbReference type="PANTHER" id="PTHR10760">
    <property type="entry name" value="TORSIN"/>
    <property type="match status" value="1"/>
</dbReference>
<dbReference type="GO" id="GO:0005524">
    <property type="term" value="F:ATP binding"/>
    <property type="evidence" value="ECO:0007669"/>
    <property type="project" value="InterPro"/>
</dbReference>
<feature type="transmembrane region" description="Helical" evidence="2">
    <location>
        <begin position="7"/>
        <end position="40"/>
    </location>
</feature>
<dbReference type="Gene3D" id="3.40.50.300">
    <property type="entry name" value="P-loop containing nucleotide triphosphate hydrolases"/>
    <property type="match status" value="1"/>
</dbReference>
<reference evidence="5" key="1">
    <citation type="submission" date="2015-08" db="UniProtKB">
        <authorList>
            <consortium name="WormBaseParasite"/>
        </authorList>
    </citation>
    <scope>IDENTIFICATION</scope>
</reference>
<keyword evidence="2" id="KW-0812">Transmembrane</keyword>
<evidence type="ECO:0000259" key="3">
    <source>
        <dbReference type="Pfam" id="PF21376"/>
    </source>
</evidence>
<evidence type="ECO:0000256" key="1">
    <source>
        <dbReference type="ARBA" id="ARBA00006235"/>
    </source>
</evidence>
<dbReference type="GO" id="GO:0005737">
    <property type="term" value="C:cytoplasm"/>
    <property type="evidence" value="ECO:0007669"/>
    <property type="project" value="UniProtKB-ARBA"/>
</dbReference>
<protein>
    <submittedName>
        <fullName evidence="6">AAA+ ATPase domain-containing protein</fullName>
    </submittedName>
    <submittedName>
        <fullName evidence="5">Torsin-like protein</fullName>
    </submittedName>
</protein>
<dbReference type="Pfam" id="PF06309">
    <property type="entry name" value="Torsin"/>
    <property type="match status" value="1"/>
</dbReference>
<organism evidence="5">
    <name type="scientific">Strongyloides stercoralis</name>
    <name type="common">Threadworm</name>
    <dbReference type="NCBI Taxonomy" id="6248"/>
    <lineage>
        <taxon>Eukaryota</taxon>
        <taxon>Metazoa</taxon>
        <taxon>Ecdysozoa</taxon>
        <taxon>Nematoda</taxon>
        <taxon>Chromadorea</taxon>
        <taxon>Rhabditida</taxon>
        <taxon>Tylenchina</taxon>
        <taxon>Panagrolaimomorpha</taxon>
        <taxon>Strongyloidoidea</taxon>
        <taxon>Strongyloididae</taxon>
        <taxon>Strongyloides</taxon>
    </lineage>
</organism>
<dbReference type="InterPro" id="IPR010448">
    <property type="entry name" value="Torsin"/>
</dbReference>
<dbReference type="GO" id="GO:0016887">
    <property type="term" value="F:ATP hydrolysis activity"/>
    <property type="evidence" value="ECO:0007669"/>
    <property type="project" value="InterPro"/>
</dbReference>
<dbReference type="InterPro" id="IPR027417">
    <property type="entry name" value="P-loop_NTPase"/>
</dbReference>
<dbReference type="Pfam" id="PF21376">
    <property type="entry name" value="TOR1A_C"/>
    <property type="match status" value="1"/>
</dbReference>
<evidence type="ECO:0000256" key="2">
    <source>
        <dbReference type="SAM" id="Phobius"/>
    </source>
</evidence>
<dbReference type="PANTHER" id="PTHR10760:SF2">
    <property type="entry name" value="LD13476P-RELATED"/>
    <property type="match status" value="1"/>
</dbReference>
<keyword evidence="2" id="KW-0472">Membrane</keyword>